<dbReference type="WBParaSite" id="Hba_09445">
    <property type="protein sequence ID" value="Hba_09445"/>
    <property type="gene ID" value="Hba_09445"/>
</dbReference>
<dbReference type="AlphaFoldDB" id="A0A1I7WWC2"/>
<proteinExistence type="predicted"/>
<keyword evidence="1" id="KW-1185">Reference proteome</keyword>
<protein>
    <submittedName>
        <fullName evidence="2">Uncharacterized protein</fullName>
    </submittedName>
</protein>
<name>A0A1I7WWC2_HETBA</name>
<reference evidence="2" key="1">
    <citation type="submission" date="2016-11" db="UniProtKB">
        <authorList>
            <consortium name="WormBaseParasite"/>
        </authorList>
    </citation>
    <scope>IDENTIFICATION</scope>
</reference>
<evidence type="ECO:0000313" key="1">
    <source>
        <dbReference type="Proteomes" id="UP000095283"/>
    </source>
</evidence>
<sequence>MDPIFCFEIEVYSRILLISEERRKCVILD</sequence>
<evidence type="ECO:0000313" key="2">
    <source>
        <dbReference type="WBParaSite" id="Hba_09445"/>
    </source>
</evidence>
<accession>A0A1I7WWC2</accession>
<dbReference type="Proteomes" id="UP000095283">
    <property type="component" value="Unplaced"/>
</dbReference>
<organism evidence="1 2">
    <name type="scientific">Heterorhabditis bacteriophora</name>
    <name type="common">Entomopathogenic nematode worm</name>
    <dbReference type="NCBI Taxonomy" id="37862"/>
    <lineage>
        <taxon>Eukaryota</taxon>
        <taxon>Metazoa</taxon>
        <taxon>Ecdysozoa</taxon>
        <taxon>Nematoda</taxon>
        <taxon>Chromadorea</taxon>
        <taxon>Rhabditida</taxon>
        <taxon>Rhabditina</taxon>
        <taxon>Rhabditomorpha</taxon>
        <taxon>Strongyloidea</taxon>
        <taxon>Heterorhabditidae</taxon>
        <taxon>Heterorhabditis</taxon>
    </lineage>
</organism>